<organism evidence="1 2">
    <name type="scientific">Filimonas lacunae</name>
    <dbReference type="NCBI Taxonomy" id="477680"/>
    <lineage>
        <taxon>Bacteria</taxon>
        <taxon>Pseudomonadati</taxon>
        <taxon>Bacteroidota</taxon>
        <taxon>Chitinophagia</taxon>
        <taxon>Chitinophagales</taxon>
        <taxon>Chitinophagaceae</taxon>
        <taxon>Filimonas</taxon>
    </lineage>
</organism>
<dbReference type="InterPro" id="IPR003615">
    <property type="entry name" value="HNH_nuc"/>
</dbReference>
<dbReference type="Proteomes" id="UP000186917">
    <property type="component" value="Unassembled WGS sequence"/>
</dbReference>
<keyword evidence="2" id="KW-1185">Reference proteome</keyword>
<dbReference type="CDD" id="cd00085">
    <property type="entry name" value="HNHc"/>
    <property type="match status" value="1"/>
</dbReference>
<dbReference type="EMBL" id="FTOR01000002">
    <property type="protein sequence ID" value="SIS99474.1"/>
    <property type="molecule type" value="Genomic_DNA"/>
</dbReference>
<dbReference type="STRING" id="477680.SAMN05421788_102558"/>
<dbReference type="OrthoDB" id="5918473at2"/>
<name>A0A173MH52_9BACT</name>
<gene>
    <name evidence="1" type="ORF">SAMN05421788_102558</name>
</gene>
<evidence type="ECO:0000313" key="2">
    <source>
        <dbReference type="Proteomes" id="UP000186917"/>
    </source>
</evidence>
<protein>
    <recommendedName>
        <fullName evidence="3">TIGR02646 family protein</fullName>
    </recommendedName>
</protein>
<sequence>MRPVVKSVRTAGDGTPLEFKPHGDAKPDLCDEIGTFCSFCGKYNTRASLHIEHIHGKETMDATGNLKYPHLLYRWDNFLLCCNNCNGVKGTKDVQVLQPYLPHENNLLHFIDTLQGGYIQIRPGVTGIELQRTQAFVDLVGLDRIPGHPNYSLKDDRWENRMKADDIARRQLLKYTQPVPATDIETIVDLAGTTGFLNVWYHVFSAFDEVKEALICGFINSNGLYVHPFPGTHGDSFDRTNGFSTTARPK</sequence>
<evidence type="ECO:0008006" key="3">
    <source>
        <dbReference type="Google" id="ProtNLM"/>
    </source>
</evidence>
<dbReference type="AlphaFoldDB" id="A0A173MH52"/>
<dbReference type="Gene3D" id="1.10.30.50">
    <property type="match status" value="1"/>
</dbReference>
<dbReference type="KEGG" id="fln:FLA_2827"/>
<accession>A0A173MH52</accession>
<dbReference type="RefSeq" id="WP_076378393.1">
    <property type="nucleotide sequence ID" value="NZ_AP017422.1"/>
</dbReference>
<evidence type="ECO:0000313" key="1">
    <source>
        <dbReference type="EMBL" id="SIS99474.1"/>
    </source>
</evidence>
<proteinExistence type="predicted"/>
<reference evidence="2" key="1">
    <citation type="submission" date="2017-01" db="EMBL/GenBank/DDBJ databases">
        <authorList>
            <person name="Varghese N."/>
            <person name="Submissions S."/>
        </authorList>
    </citation>
    <scope>NUCLEOTIDE SEQUENCE [LARGE SCALE GENOMIC DNA]</scope>
    <source>
        <strain evidence="2">DSM 21054</strain>
    </source>
</reference>